<organism evidence="1 2">
    <name type="scientific">Leptolyngbya boryana NIES-2135</name>
    <dbReference type="NCBI Taxonomy" id="1973484"/>
    <lineage>
        <taxon>Bacteria</taxon>
        <taxon>Bacillati</taxon>
        <taxon>Cyanobacteriota</taxon>
        <taxon>Cyanophyceae</taxon>
        <taxon>Leptolyngbyales</taxon>
        <taxon>Leptolyngbyaceae</taxon>
        <taxon>Leptolyngbya group</taxon>
        <taxon>Leptolyngbya</taxon>
    </lineage>
</organism>
<dbReference type="EMBL" id="AP018205">
    <property type="protein sequence ID" value="BAY59544.1"/>
    <property type="molecule type" value="Genomic_DNA"/>
</dbReference>
<accession>A0A1Z4JS58</accession>
<evidence type="ECO:0000313" key="2">
    <source>
        <dbReference type="Proteomes" id="UP000217895"/>
    </source>
</evidence>
<geneLocation type="plasmid" evidence="1">
    <name>plasmid2</name>
</geneLocation>
<gene>
    <name evidence="1" type="ORF">NIES2135_64210</name>
</gene>
<protein>
    <submittedName>
        <fullName evidence="1">Uncharacterized protein</fullName>
    </submittedName>
</protein>
<keyword evidence="1" id="KW-0614">Plasmid</keyword>
<name>A0A1Z4JS58_LEPBY</name>
<evidence type="ECO:0000313" key="1">
    <source>
        <dbReference type="EMBL" id="BAY59544.1"/>
    </source>
</evidence>
<dbReference type="AlphaFoldDB" id="A0A1Z4JS58"/>
<sequence length="112" mass="12164">MTVATSITIVDSLLKALADSRQTIEQINAACAAKGLPPALKDSDTSAIGIVGNPDYRFEGFGVMVIRPFPPKFALSFWVHYKPDSAQHTELGRFTVPISILDVVKFKSLSQV</sequence>
<proteinExistence type="predicted"/>
<dbReference type="Proteomes" id="UP000217895">
    <property type="component" value="Plasmid Plasmid2 dna"/>
</dbReference>
<reference evidence="1 2" key="1">
    <citation type="submission" date="2017-06" db="EMBL/GenBank/DDBJ databases">
        <title>Genome sequencing of cyanobaciteial culture collection at National Institute for Environmental Studies (NIES).</title>
        <authorList>
            <person name="Hirose Y."/>
            <person name="Shimura Y."/>
            <person name="Fujisawa T."/>
            <person name="Nakamura Y."/>
            <person name="Kawachi M."/>
        </authorList>
    </citation>
    <scope>NUCLEOTIDE SEQUENCE [LARGE SCALE GENOMIC DNA]</scope>
    <source>
        <strain evidence="1 2">NIES-2135</strain>
        <plasmid evidence="2">Plasmid Plasmid2 dna</plasmid>
    </source>
</reference>
<keyword evidence="2" id="KW-1185">Reference proteome</keyword>